<reference evidence="8 9" key="1">
    <citation type="journal article" date="2016" name="Nat. Commun.">
        <title>Thousands of microbial genomes shed light on interconnected biogeochemical processes in an aquifer system.</title>
        <authorList>
            <person name="Anantharaman K."/>
            <person name="Brown C.T."/>
            <person name="Hug L.A."/>
            <person name="Sharon I."/>
            <person name="Castelle C.J."/>
            <person name="Probst A.J."/>
            <person name="Thomas B.C."/>
            <person name="Singh A."/>
            <person name="Wilkins M.J."/>
            <person name="Karaoz U."/>
            <person name="Brodie E.L."/>
            <person name="Williams K.H."/>
            <person name="Hubbard S.S."/>
            <person name="Banfield J.F."/>
        </authorList>
    </citation>
    <scope>NUCLEOTIDE SEQUENCE [LARGE SCALE GENOMIC DNA]</scope>
</reference>
<feature type="transmembrane region" description="Helical" evidence="7">
    <location>
        <begin position="194"/>
        <end position="212"/>
    </location>
</feature>
<keyword evidence="4 7" id="KW-1133">Transmembrane helix</keyword>
<keyword evidence="5 7" id="KW-0472">Membrane</keyword>
<evidence type="ECO:0008006" key="10">
    <source>
        <dbReference type="Google" id="ProtNLM"/>
    </source>
</evidence>
<keyword evidence="6" id="KW-0813">Transport</keyword>
<dbReference type="InterPro" id="IPR001626">
    <property type="entry name" value="ABC_TroCD"/>
</dbReference>
<evidence type="ECO:0000256" key="5">
    <source>
        <dbReference type="ARBA" id="ARBA00023136"/>
    </source>
</evidence>
<evidence type="ECO:0000256" key="4">
    <source>
        <dbReference type="ARBA" id="ARBA00022989"/>
    </source>
</evidence>
<dbReference type="PANTHER" id="PTHR30477">
    <property type="entry name" value="ABC-TRANSPORTER METAL-BINDING PROTEIN"/>
    <property type="match status" value="1"/>
</dbReference>
<evidence type="ECO:0000256" key="7">
    <source>
        <dbReference type="SAM" id="Phobius"/>
    </source>
</evidence>
<evidence type="ECO:0000256" key="6">
    <source>
        <dbReference type="RuleBase" id="RU003943"/>
    </source>
</evidence>
<dbReference type="Proteomes" id="UP000177614">
    <property type="component" value="Unassembled WGS sequence"/>
</dbReference>
<comment type="caution">
    <text evidence="8">The sequence shown here is derived from an EMBL/GenBank/DDBJ whole genome shotgun (WGS) entry which is preliminary data.</text>
</comment>
<name>A0A1F4XKE5_9BACT</name>
<dbReference type="AlphaFoldDB" id="A0A1F4XKE5"/>
<gene>
    <name evidence="8" type="ORF">A2V81_01500</name>
</gene>
<comment type="subcellular location">
    <subcellularLocation>
        <location evidence="6">Cell membrane</location>
        <topology evidence="6">Multi-pass membrane protein</topology>
    </subcellularLocation>
    <subcellularLocation>
        <location evidence="1">Membrane</location>
        <topology evidence="1">Multi-pass membrane protein</topology>
    </subcellularLocation>
</comment>
<organism evidence="8 9">
    <name type="scientific">Candidatus Abawacabacteria bacterium RBG_16_42_10</name>
    <dbReference type="NCBI Taxonomy" id="1817814"/>
    <lineage>
        <taxon>Bacteria</taxon>
        <taxon>Candidatus Abawacaibacteriota</taxon>
    </lineage>
</organism>
<feature type="transmembrane region" description="Helical" evidence="7">
    <location>
        <begin position="245"/>
        <end position="265"/>
    </location>
</feature>
<dbReference type="EMBL" id="MEWR01000010">
    <property type="protein sequence ID" value="OGC82157.1"/>
    <property type="molecule type" value="Genomic_DNA"/>
</dbReference>
<feature type="transmembrane region" description="Helical" evidence="7">
    <location>
        <begin position="93"/>
        <end position="110"/>
    </location>
</feature>
<comment type="similarity">
    <text evidence="2 6">Belongs to the ABC-3 integral membrane protein family.</text>
</comment>
<evidence type="ECO:0000313" key="9">
    <source>
        <dbReference type="Proteomes" id="UP000177614"/>
    </source>
</evidence>
<sequence>MIPTIITPMNDTSFINALIVGVSIALLASQIGIFVVGKKLSFLGDTLSHGAFTGIAIGLLIGIHPTITIFTFAVALALILTWLQEKSELSNDTYLAIFFSSLLALGIMIFGEEIELNEYLFGDINNVQFLDMLIAITVSGVVLSTLWLNFRKFIMTVVDKDIAQTKGINVSRYNYLFVVLLALTTAVTIKVIGILLFSALLVIPAASALILAKNLARSFVYSWVIAEMMVILGLFISYYGHTPSGPTMIIVGTGIFILSNIYRLVVKP</sequence>
<evidence type="ECO:0000256" key="3">
    <source>
        <dbReference type="ARBA" id="ARBA00022692"/>
    </source>
</evidence>
<dbReference type="STRING" id="1817814.A2V81_01500"/>
<protein>
    <recommendedName>
        <fullName evidence="10">ABC transporter</fullName>
    </recommendedName>
</protein>
<feature type="transmembrane region" description="Helical" evidence="7">
    <location>
        <begin position="170"/>
        <end position="188"/>
    </location>
</feature>
<feature type="transmembrane region" description="Helical" evidence="7">
    <location>
        <begin position="12"/>
        <end position="35"/>
    </location>
</feature>
<evidence type="ECO:0000256" key="2">
    <source>
        <dbReference type="ARBA" id="ARBA00008034"/>
    </source>
</evidence>
<accession>A0A1F4XKE5</accession>
<keyword evidence="3 6" id="KW-0812">Transmembrane</keyword>
<dbReference type="SUPFAM" id="SSF81345">
    <property type="entry name" value="ABC transporter involved in vitamin B12 uptake, BtuC"/>
    <property type="match status" value="1"/>
</dbReference>
<dbReference type="InterPro" id="IPR037294">
    <property type="entry name" value="ABC_BtuC-like"/>
</dbReference>
<feature type="transmembrane region" description="Helical" evidence="7">
    <location>
        <begin position="55"/>
        <end position="81"/>
    </location>
</feature>
<dbReference type="GO" id="GO:0055085">
    <property type="term" value="P:transmembrane transport"/>
    <property type="evidence" value="ECO:0007669"/>
    <property type="project" value="InterPro"/>
</dbReference>
<evidence type="ECO:0000313" key="8">
    <source>
        <dbReference type="EMBL" id="OGC82157.1"/>
    </source>
</evidence>
<feature type="transmembrane region" description="Helical" evidence="7">
    <location>
        <begin position="130"/>
        <end position="150"/>
    </location>
</feature>
<evidence type="ECO:0000256" key="1">
    <source>
        <dbReference type="ARBA" id="ARBA00004141"/>
    </source>
</evidence>
<dbReference type="GO" id="GO:0043190">
    <property type="term" value="C:ATP-binding cassette (ABC) transporter complex"/>
    <property type="evidence" value="ECO:0007669"/>
    <property type="project" value="InterPro"/>
</dbReference>
<dbReference type="Pfam" id="PF00950">
    <property type="entry name" value="ABC-3"/>
    <property type="match status" value="1"/>
</dbReference>
<feature type="transmembrane region" description="Helical" evidence="7">
    <location>
        <begin position="219"/>
        <end position="239"/>
    </location>
</feature>
<dbReference type="PANTHER" id="PTHR30477:SF0">
    <property type="entry name" value="METAL TRANSPORT SYSTEM MEMBRANE PROTEIN TM_0125-RELATED"/>
    <property type="match status" value="1"/>
</dbReference>
<proteinExistence type="inferred from homology"/>
<dbReference type="Gene3D" id="1.10.3470.10">
    <property type="entry name" value="ABC transporter involved in vitamin B12 uptake, BtuC"/>
    <property type="match status" value="1"/>
</dbReference>